<proteinExistence type="predicted"/>
<protein>
    <submittedName>
        <fullName evidence="3">Aladin</fullName>
    </submittedName>
</protein>
<reference evidence="3" key="1">
    <citation type="submission" date="2016-06" db="UniProtKB">
        <authorList>
            <consortium name="WormBaseParasite"/>
        </authorList>
    </citation>
    <scope>IDENTIFICATION</scope>
</reference>
<evidence type="ECO:0000313" key="2">
    <source>
        <dbReference type="Proteomes" id="UP000270296"/>
    </source>
</evidence>
<dbReference type="Proteomes" id="UP000270296">
    <property type="component" value="Unassembled WGS sequence"/>
</dbReference>
<dbReference type="AlphaFoldDB" id="A0A183IUF3"/>
<name>A0A183IUF3_9BILA</name>
<organism evidence="3">
    <name type="scientific">Soboliphyme baturini</name>
    <dbReference type="NCBI Taxonomy" id="241478"/>
    <lineage>
        <taxon>Eukaryota</taxon>
        <taxon>Metazoa</taxon>
        <taxon>Ecdysozoa</taxon>
        <taxon>Nematoda</taxon>
        <taxon>Enoplea</taxon>
        <taxon>Dorylaimia</taxon>
        <taxon>Dioctophymatida</taxon>
        <taxon>Dioctophymatoidea</taxon>
        <taxon>Soboliphymatidae</taxon>
        <taxon>Soboliphyme</taxon>
    </lineage>
</organism>
<evidence type="ECO:0000313" key="3">
    <source>
        <dbReference type="WBParaSite" id="SBAD_0000752101-mRNA-1"/>
    </source>
</evidence>
<reference evidence="1 2" key="2">
    <citation type="submission" date="2018-11" db="EMBL/GenBank/DDBJ databases">
        <authorList>
            <consortium name="Pathogen Informatics"/>
        </authorList>
    </citation>
    <scope>NUCLEOTIDE SEQUENCE [LARGE SCALE GENOMIC DNA]</scope>
</reference>
<dbReference type="WBParaSite" id="SBAD_0000752101-mRNA-1">
    <property type="protein sequence ID" value="SBAD_0000752101-mRNA-1"/>
    <property type="gene ID" value="SBAD_0000752101"/>
</dbReference>
<evidence type="ECO:0000313" key="1">
    <source>
        <dbReference type="EMBL" id="VDP12445.1"/>
    </source>
</evidence>
<keyword evidence="2" id="KW-1185">Reference proteome</keyword>
<sequence>MAISDLRWCPDGLALLLFGNSPEAKYICCGTDDQWSYSESLQVMSWNAAQVSESFNLVVYYLVFDPFRTVLQSVEQFMAELGEVARTIFSSASCLGVVNVASELPAYSMWCNRHLKRCYPRQLVDLTYPGTMTLAHHMMPVGIVPADLPVHITCND</sequence>
<accession>A0A183IUF3</accession>
<dbReference type="EMBL" id="UZAM01010457">
    <property type="protein sequence ID" value="VDP12445.1"/>
    <property type="molecule type" value="Genomic_DNA"/>
</dbReference>
<gene>
    <name evidence="1" type="ORF">SBAD_LOCUS7250</name>
</gene>